<name>A0A1I7H558_9FLAO</name>
<protein>
    <submittedName>
        <fullName evidence="2">Uncharacterized protein</fullName>
    </submittedName>
</protein>
<feature type="transmembrane region" description="Helical" evidence="1">
    <location>
        <begin position="81"/>
        <end position="99"/>
    </location>
</feature>
<organism evidence="2 3">
    <name type="scientific">Pustulibacterium marinum</name>
    <dbReference type="NCBI Taxonomy" id="1224947"/>
    <lineage>
        <taxon>Bacteria</taxon>
        <taxon>Pseudomonadati</taxon>
        <taxon>Bacteroidota</taxon>
        <taxon>Flavobacteriia</taxon>
        <taxon>Flavobacteriales</taxon>
        <taxon>Flavobacteriaceae</taxon>
        <taxon>Pustulibacterium</taxon>
    </lineage>
</organism>
<keyword evidence="3" id="KW-1185">Reference proteome</keyword>
<keyword evidence="1" id="KW-1133">Transmembrane helix</keyword>
<dbReference type="AlphaFoldDB" id="A0A1I7H558"/>
<evidence type="ECO:0000256" key="1">
    <source>
        <dbReference type="SAM" id="Phobius"/>
    </source>
</evidence>
<gene>
    <name evidence="2" type="ORF">SAMN05216480_10772</name>
</gene>
<evidence type="ECO:0000313" key="2">
    <source>
        <dbReference type="EMBL" id="SFU55824.1"/>
    </source>
</evidence>
<dbReference type="STRING" id="1224947.SAMN05216480_10772"/>
<dbReference type="OrthoDB" id="981524at2"/>
<keyword evidence="1" id="KW-0472">Membrane</keyword>
<accession>A0A1I7H558</accession>
<dbReference type="RefSeq" id="WP_093025138.1">
    <property type="nucleotide sequence ID" value="NZ_FPBK01000007.1"/>
</dbReference>
<evidence type="ECO:0000313" key="3">
    <source>
        <dbReference type="Proteomes" id="UP000199138"/>
    </source>
</evidence>
<sequence>MKKDFLHNKKDGFKLPEDYFGKFEDNLFNTVSEKSDFHLPDTSGFEVPHNYFETLEDRILTKIQSEKHQGQKVKSLKTVKYILGGIAAALIISLSIINIKPTTAEDELNNLSSTDVENYIDDGYLSLSSYDIGELFSDEISDISMTTSLDDDAIIDYLVTYDITQEEP</sequence>
<keyword evidence="1" id="KW-0812">Transmembrane</keyword>
<proteinExistence type="predicted"/>
<dbReference type="Proteomes" id="UP000199138">
    <property type="component" value="Unassembled WGS sequence"/>
</dbReference>
<dbReference type="EMBL" id="FPBK01000007">
    <property type="protein sequence ID" value="SFU55824.1"/>
    <property type="molecule type" value="Genomic_DNA"/>
</dbReference>
<reference evidence="2 3" key="1">
    <citation type="submission" date="2016-10" db="EMBL/GenBank/DDBJ databases">
        <authorList>
            <person name="de Groot N.N."/>
        </authorList>
    </citation>
    <scope>NUCLEOTIDE SEQUENCE [LARGE SCALE GENOMIC DNA]</scope>
    <source>
        <strain evidence="2 3">CGMCC 1.12333</strain>
    </source>
</reference>